<dbReference type="AlphaFoldDB" id="A0A841U6X7"/>
<dbReference type="PANTHER" id="PTHR43155">
    <property type="entry name" value="CYCLIC DI-GMP PHOSPHODIESTERASE PA4108-RELATED"/>
    <property type="match status" value="1"/>
</dbReference>
<evidence type="ECO:0000259" key="1">
    <source>
        <dbReference type="PROSITE" id="PS51832"/>
    </source>
</evidence>
<dbReference type="PROSITE" id="PS51832">
    <property type="entry name" value="HD_GYP"/>
    <property type="match status" value="1"/>
</dbReference>
<gene>
    <name evidence="2" type="ORF">H7B90_20445</name>
</gene>
<sequence>MEALLGKRTKYDIVSDSGLLLVPARAMLDPESIRLLRQHRVHHSDVYTIAGEEPEAESPAESIREASEYSKDLFDRIRASGEIPAREIERELIPIVREASRHPDLFRLFESVKAKDEYTHRHNIGVGVLSAMIGRWMGLDEEELALLALAATLHDVGKVRIPEEILLKPGKLTEEEFAEMKRHAAYGYELLAGTSGLSPRVALVALQHHERTDGSGYPQRLRSSETDPMSRIVAVADVFHAMSSRRPYHEPLPFHEVVARMRHGAFGELDPNVVTVFLNNLIRHLIGRSVKLTDGRWGVVVRINPHDDTRPLVRVNREYIDLSVERHLQIQEIIV</sequence>
<feature type="domain" description="HD-GYP" evidence="1">
    <location>
        <begin position="97"/>
        <end position="293"/>
    </location>
</feature>
<keyword evidence="3" id="KW-1185">Reference proteome</keyword>
<protein>
    <submittedName>
        <fullName evidence="2">HD-GYP domain-containing protein</fullName>
    </submittedName>
</protein>
<accession>A0A841U6X7</accession>
<dbReference type="EMBL" id="JACJVR010000079">
    <property type="protein sequence ID" value="MBB6693771.1"/>
    <property type="molecule type" value="Genomic_DNA"/>
</dbReference>
<dbReference type="PANTHER" id="PTHR43155:SF2">
    <property type="entry name" value="CYCLIC DI-GMP PHOSPHODIESTERASE PA4108"/>
    <property type="match status" value="1"/>
</dbReference>
<reference evidence="2 3" key="1">
    <citation type="submission" date="2020-08" db="EMBL/GenBank/DDBJ databases">
        <title>Cohnella phylogeny.</title>
        <authorList>
            <person name="Dunlap C."/>
        </authorList>
    </citation>
    <scope>NUCLEOTIDE SEQUENCE [LARGE SCALE GENOMIC DNA]</scope>
    <source>
        <strain evidence="2 3">DSM 25239</strain>
    </source>
</reference>
<dbReference type="InterPro" id="IPR037522">
    <property type="entry name" value="HD_GYP_dom"/>
</dbReference>
<dbReference type="SUPFAM" id="SSF109604">
    <property type="entry name" value="HD-domain/PDEase-like"/>
    <property type="match status" value="1"/>
</dbReference>
<organism evidence="2 3">
    <name type="scientific">Cohnella xylanilytica</name>
    <dbReference type="NCBI Taxonomy" id="557555"/>
    <lineage>
        <taxon>Bacteria</taxon>
        <taxon>Bacillati</taxon>
        <taxon>Bacillota</taxon>
        <taxon>Bacilli</taxon>
        <taxon>Bacillales</taxon>
        <taxon>Paenibacillaceae</taxon>
        <taxon>Cohnella</taxon>
    </lineage>
</organism>
<dbReference type="Gene3D" id="1.10.3210.10">
    <property type="entry name" value="Hypothetical protein af1432"/>
    <property type="match status" value="1"/>
</dbReference>
<dbReference type="CDD" id="cd00077">
    <property type="entry name" value="HDc"/>
    <property type="match status" value="1"/>
</dbReference>
<dbReference type="InterPro" id="IPR003607">
    <property type="entry name" value="HD/PDEase_dom"/>
</dbReference>
<evidence type="ECO:0000313" key="3">
    <source>
        <dbReference type="Proteomes" id="UP000553776"/>
    </source>
</evidence>
<name>A0A841U6X7_9BACL</name>
<dbReference type="SMART" id="SM00471">
    <property type="entry name" value="HDc"/>
    <property type="match status" value="1"/>
</dbReference>
<comment type="caution">
    <text evidence="2">The sequence shown here is derived from an EMBL/GenBank/DDBJ whole genome shotgun (WGS) entry which is preliminary data.</text>
</comment>
<proteinExistence type="predicted"/>
<dbReference type="Proteomes" id="UP000553776">
    <property type="component" value="Unassembled WGS sequence"/>
</dbReference>
<evidence type="ECO:0000313" key="2">
    <source>
        <dbReference type="EMBL" id="MBB6693771.1"/>
    </source>
</evidence>
<dbReference type="Pfam" id="PF13487">
    <property type="entry name" value="HD_5"/>
    <property type="match status" value="1"/>
</dbReference>